<feature type="compositionally biased region" description="Low complexity" evidence="1">
    <location>
        <begin position="187"/>
        <end position="198"/>
    </location>
</feature>
<feature type="region of interest" description="Disordered" evidence="1">
    <location>
        <begin position="1332"/>
        <end position="1370"/>
    </location>
</feature>
<evidence type="ECO:0000313" key="2">
    <source>
        <dbReference type="EMBL" id="GIL86543.1"/>
    </source>
</evidence>
<organism evidence="2 4">
    <name type="scientific">Volvox reticuliferus</name>
    <dbReference type="NCBI Taxonomy" id="1737510"/>
    <lineage>
        <taxon>Eukaryota</taxon>
        <taxon>Viridiplantae</taxon>
        <taxon>Chlorophyta</taxon>
        <taxon>core chlorophytes</taxon>
        <taxon>Chlorophyceae</taxon>
        <taxon>CS clade</taxon>
        <taxon>Chlamydomonadales</taxon>
        <taxon>Volvocaceae</taxon>
        <taxon>Volvox</taxon>
    </lineage>
</organism>
<dbReference type="GO" id="GO:1901259">
    <property type="term" value="P:chloroplast rRNA processing"/>
    <property type="evidence" value="ECO:0007669"/>
    <property type="project" value="TreeGrafter"/>
</dbReference>
<protein>
    <submittedName>
        <fullName evidence="2">Uncharacterized protein</fullName>
    </submittedName>
</protein>
<feature type="compositionally biased region" description="Low complexity" evidence="1">
    <location>
        <begin position="789"/>
        <end position="798"/>
    </location>
</feature>
<dbReference type="PANTHER" id="PTHR21228">
    <property type="entry name" value="FAST LEU-RICH DOMAIN-CONTAINING"/>
    <property type="match status" value="1"/>
</dbReference>
<dbReference type="GO" id="GO:0044528">
    <property type="term" value="P:regulation of mitochondrial mRNA stability"/>
    <property type="evidence" value="ECO:0007669"/>
    <property type="project" value="TreeGrafter"/>
</dbReference>
<gene>
    <name evidence="2" type="ORF">Vretifemale_14835</name>
    <name evidence="3" type="ORF">Vretimale_11596</name>
</gene>
<accession>A0A8J4CPQ2</accession>
<dbReference type="GO" id="GO:0000963">
    <property type="term" value="P:mitochondrial RNA processing"/>
    <property type="evidence" value="ECO:0007669"/>
    <property type="project" value="TreeGrafter"/>
</dbReference>
<dbReference type="InterPro" id="IPR050870">
    <property type="entry name" value="FAST_kinase"/>
</dbReference>
<dbReference type="EMBL" id="BNCQ01000024">
    <property type="protein sequence ID" value="GIM07464.1"/>
    <property type="molecule type" value="Genomic_DNA"/>
</dbReference>
<dbReference type="PANTHER" id="PTHR21228:SF40">
    <property type="entry name" value="LD45607P"/>
    <property type="match status" value="1"/>
</dbReference>
<dbReference type="GO" id="GO:0005759">
    <property type="term" value="C:mitochondrial matrix"/>
    <property type="evidence" value="ECO:0007669"/>
    <property type="project" value="TreeGrafter"/>
</dbReference>
<dbReference type="Proteomes" id="UP000722791">
    <property type="component" value="Unassembled WGS sequence"/>
</dbReference>
<dbReference type="GO" id="GO:0009507">
    <property type="term" value="C:chloroplast"/>
    <property type="evidence" value="ECO:0007669"/>
    <property type="project" value="GOC"/>
</dbReference>
<feature type="region of interest" description="Disordered" evidence="1">
    <location>
        <begin position="177"/>
        <end position="202"/>
    </location>
</feature>
<comment type="caution">
    <text evidence="2">The sequence shown here is derived from an EMBL/GenBank/DDBJ whole genome shotgun (WGS) entry which is preliminary data.</text>
</comment>
<feature type="region of interest" description="Disordered" evidence="1">
    <location>
        <begin position="62"/>
        <end position="135"/>
    </location>
</feature>
<feature type="compositionally biased region" description="Gly residues" evidence="1">
    <location>
        <begin position="812"/>
        <end position="822"/>
    </location>
</feature>
<feature type="compositionally biased region" description="Polar residues" evidence="1">
    <location>
        <begin position="90"/>
        <end position="100"/>
    </location>
</feature>
<reference evidence="2" key="1">
    <citation type="journal article" date="2021" name="Proc. Natl. Acad. Sci. U.S.A.">
        <title>Three genomes in the algal genus Volvox reveal the fate of a haploid sex-determining region after a transition to homothallism.</title>
        <authorList>
            <person name="Yamamoto K."/>
            <person name="Hamaji T."/>
            <person name="Kawai-Toyooka H."/>
            <person name="Matsuzaki R."/>
            <person name="Takahashi F."/>
            <person name="Nishimura Y."/>
            <person name="Kawachi M."/>
            <person name="Noguchi H."/>
            <person name="Minakuchi Y."/>
            <person name="Umen J.G."/>
            <person name="Toyoda A."/>
            <person name="Nozaki H."/>
        </authorList>
    </citation>
    <scope>NUCLEOTIDE SEQUENCE</scope>
    <source>
        <strain evidence="3">NIES-3785</strain>
        <strain evidence="2">NIES-3786</strain>
    </source>
</reference>
<evidence type="ECO:0000313" key="4">
    <source>
        <dbReference type="Proteomes" id="UP000747110"/>
    </source>
</evidence>
<feature type="region of interest" description="Disordered" evidence="1">
    <location>
        <begin position="771"/>
        <end position="825"/>
    </location>
</feature>
<dbReference type="EMBL" id="BNCP01000036">
    <property type="protein sequence ID" value="GIL86543.1"/>
    <property type="molecule type" value="Genomic_DNA"/>
</dbReference>
<dbReference type="OrthoDB" id="552009at2759"/>
<dbReference type="GO" id="GO:0035770">
    <property type="term" value="C:ribonucleoprotein granule"/>
    <property type="evidence" value="ECO:0007669"/>
    <property type="project" value="TreeGrafter"/>
</dbReference>
<dbReference type="Proteomes" id="UP000747110">
    <property type="component" value="Unassembled WGS sequence"/>
</dbReference>
<feature type="region of interest" description="Disordered" evidence="1">
    <location>
        <begin position="1025"/>
        <end position="1058"/>
    </location>
</feature>
<feature type="compositionally biased region" description="Basic and acidic residues" evidence="1">
    <location>
        <begin position="801"/>
        <end position="811"/>
    </location>
</feature>
<evidence type="ECO:0000256" key="1">
    <source>
        <dbReference type="SAM" id="MobiDB-lite"/>
    </source>
</evidence>
<dbReference type="GO" id="GO:0003723">
    <property type="term" value="F:RNA binding"/>
    <property type="evidence" value="ECO:0007669"/>
    <property type="project" value="TreeGrafter"/>
</dbReference>
<feature type="region of interest" description="Disordered" evidence="1">
    <location>
        <begin position="218"/>
        <end position="241"/>
    </location>
</feature>
<evidence type="ECO:0000313" key="3">
    <source>
        <dbReference type="EMBL" id="GIM07464.1"/>
    </source>
</evidence>
<proteinExistence type="predicted"/>
<name>A0A8J4CPQ2_9CHLO</name>
<feature type="compositionally biased region" description="Polar residues" evidence="1">
    <location>
        <begin position="223"/>
        <end position="232"/>
    </location>
</feature>
<keyword evidence="4" id="KW-1185">Reference proteome</keyword>
<sequence length="1615" mass="170284">MLPAVGVAAAAAAARVKPAVDDSGDEAGVVLSLGSLGTVVLPPYPSSGGSTSAARRRDRFGELAGEVETTGPNEEARGISSRRCKDDVTGTANASGQSLQEGDLRAGRGQFESDVQGGRPQRQHSSGGGSDLGGSDLFTLIKRCRSRRELQQLQLENSGRLLPQHIPALMAAAVKLQRSPRGDPGTQSQSYSRPPSSQDGSLLTSNARLRESLPQGLDLRANSWPSSAQHPPQQQQEEEEEQSLLLQYMWELAASALRLARSRELPARSVATALWAVAKLPLDPAPATGTTPVATASAGPIIRQLEQRQPQRAIPCPPAPCKEEWQLWAREMIRCCCSGSWSSSNGGSVSGGGYDDNGPSAKMLLGEFSPQDVSQTLWAVATLDCAPLPRGFLPGLLSAAKPRLSIFGPQVGFPSGSGLELRLGGKSAPKIRSVKGKTYCTSSAPFPPPPRGFLLSLFLATHRTELPWPSQCACACAHVLFFRLLGCPYSHTAAICPTNLSDDACLHACPPVVSLRTCPSPVSSVGFCTITFAKLHLLAPFCPVPTPRPHLLQSRCYRLGSPENGSRLRLLSLPVVVLISFVSIIFIRSLPMFGVHIPQALSNTLWALSRLRCQPPSDWLNATCAVSTRQLSTFNAQALATTVAALAHMEYTPSPKWCEAFFAACEECMWPHRRPQPAFLEKATPGREATACYLAPAALAPPPKPAPQALAQTAWAVARLQLSPPPGWLDGLAGAAAAAGSRLNGQDVANILWALGAMRYRYPSEIAEDPYKEPEAGASASGSRRNVVQQEQQQGQMQPEGRAEDLLDEGRNGNGTWPGGRPGTNAAPRLAPLLAAWRRCVDSMQPQQLSACLVASVHLGLSSGVFLDLSSNPTLETAPTAVAPQQVVPMLAEVVDRTLGALGRRLAAASGQAVANSLWAVARLGCRPSSSWVGAAVERFMECLEDDDAGPQEVANVWWALGRLRWAPPADAVSELLSRSLALAGTGDLRSGELAAVLWAVSRLGLRLPKPVMDRLVRILRTSLHEEAQQQQPSGGAATDNGHPPPLPRPPARHLTPAPPATLVTLLRALAALQATSQRSTALALLERSLRHWAAALYEPTAAVATARASDRSGVIRGIERKRTPPVAAGATAARQVALALHSAASLGVTLALGPASSSSSSAAAAAGTRPGGASARGLAGAVVTALRAVLPYANTRDLAMALAAAASMEAVMPLGLLAAALQRAGELYGGVEIAASSSEARKEVASNDIDAHAHVGLERDLEAGEVDAGNPGEYRGDGDGDGDVEGLVRLYDGAVKSVSRSGESSDMATILCSLGKLLDHHLQRRAEMTIEQMHKQQQQQGVESGPLEAGDATSNNGRGDGMASSVDDHVASSQDVVEVAVKAAAAAATQTALMRWDELLRTRPRLREARKALLAAALARMKRPASASEAGPTSGAGAASGIPTSATAVQQLILGLSLSRLHPELTLLRPLARALVRVTGELPAGLMAACLSHLAAMGADMDPRVALVLIGRLRAVHIFAVPASARSGRFRGWVTATCGGVSCMVALWVLRRAQKTYGSGRRFAEHTLRTASPHNRAGRSRLRAAAARVDPRVMRLVEEALLQLREEGECRRLT</sequence>